<dbReference type="PANTHER" id="PTHR43115">
    <property type="entry name" value="DEHYDROGENASE/REDUCTASE SDR FAMILY MEMBER 11"/>
    <property type="match status" value="1"/>
</dbReference>
<evidence type="ECO:0000256" key="4">
    <source>
        <dbReference type="ARBA" id="ARBA00037929"/>
    </source>
</evidence>
<dbReference type="PRINTS" id="PR00080">
    <property type="entry name" value="SDRFAMILY"/>
</dbReference>
<comment type="function">
    <text evidence="8">Catalyzes the conversion of the 17-keto group of estrone, 4- and 5-androstenes and 5-alpha-androstanes into their 17-beta-hydroxyl metabolites and the conversion of the 3-keto group of 3-, 3,17- and 3,20- diketosteroids into their 3-hydroxyl metabolites. Exhibits reductive 3-beta-hydroxysteroid dehydrogenase activity toward 5-beta-androstanes, 5-beta-pregnanes, 4-pregnenes and bile acids. May also reduce endogenous and exogenous alpha-dicarbonyl compounds and xenobiotic alicyclic ketones.</text>
</comment>
<protein>
    <recommendedName>
        <fullName evidence="9">Dehydrogenase/reductase SDR family member 11</fullName>
        <ecNumber evidence="3">1.1.1.270</ecNumber>
    </recommendedName>
    <alternativeName>
        <fullName evidence="10">17-beta-hydroxysteroid dehydrogenase</fullName>
    </alternativeName>
    <alternativeName>
        <fullName evidence="11">3-beta-hydroxysteroid 3-dehydrogenase</fullName>
    </alternativeName>
    <alternativeName>
        <fullName evidence="13">Estradiol 17-beta-dehydrogenase</fullName>
    </alternativeName>
    <alternativeName>
        <fullName evidence="12">Short-chain dehydrogenase/reductase family 24C member 1</fullName>
    </alternativeName>
</protein>
<gene>
    <name evidence="15" type="primary">Dhrs11-006</name>
</gene>
<dbReference type="FunFam" id="3.40.50.720:FF:000047">
    <property type="entry name" value="NADP-dependent L-serine/L-allo-threonine dehydrogenase"/>
    <property type="match status" value="1"/>
</dbReference>
<evidence type="ECO:0000256" key="9">
    <source>
        <dbReference type="ARBA" id="ARBA00069606"/>
    </source>
</evidence>
<dbReference type="PANTHER" id="PTHR43115:SF4">
    <property type="entry name" value="DEHYDROGENASE_REDUCTASE SDR FAMILY MEMBER 11"/>
    <property type="match status" value="1"/>
</dbReference>
<dbReference type="InterPro" id="IPR036291">
    <property type="entry name" value="NAD(P)-bd_dom_sf"/>
</dbReference>
<dbReference type="EMBL" id="LR784490">
    <property type="protein sequence ID" value="CAB3237654.1"/>
    <property type="molecule type" value="mRNA"/>
</dbReference>
<evidence type="ECO:0000256" key="12">
    <source>
        <dbReference type="ARBA" id="ARBA00078009"/>
    </source>
</evidence>
<evidence type="ECO:0000256" key="8">
    <source>
        <dbReference type="ARBA" id="ARBA00054702"/>
    </source>
</evidence>
<evidence type="ECO:0000256" key="3">
    <source>
        <dbReference type="ARBA" id="ARBA00023621"/>
    </source>
</evidence>
<evidence type="ECO:0000256" key="7">
    <source>
        <dbReference type="ARBA" id="ARBA00052853"/>
    </source>
</evidence>
<reference evidence="15" key="1">
    <citation type="submission" date="2020-04" db="EMBL/GenBank/DDBJ databases">
        <authorList>
            <person name="Neveu A P."/>
        </authorList>
    </citation>
    <scope>NUCLEOTIDE SEQUENCE</scope>
    <source>
        <tissue evidence="15">Whole embryo</tissue>
    </source>
</reference>
<evidence type="ECO:0000256" key="2">
    <source>
        <dbReference type="ARBA" id="ARBA00023002"/>
    </source>
</evidence>
<comment type="catalytic activity">
    <reaction evidence="6">
        <text>17beta-estradiol + NADP(+) = estrone + NADPH + H(+)</text>
        <dbReference type="Rhea" id="RHEA:24616"/>
        <dbReference type="ChEBI" id="CHEBI:15378"/>
        <dbReference type="ChEBI" id="CHEBI:16469"/>
        <dbReference type="ChEBI" id="CHEBI:17263"/>
        <dbReference type="ChEBI" id="CHEBI:57783"/>
        <dbReference type="ChEBI" id="CHEBI:58349"/>
        <dbReference type="EC" id="1.1.1.62"/>
    </reaction>
</comment>
<dbReference type="GO" id="GO:0004303">
    <property type="term" value="F:estradiol 17-beta-dehydrogenase [NAD(P)+] activity"/>
    <property type="evidence" value="ECO:0007669"/>
    <property type="project" value="UniProtKB-EC"/>
</dbReference>
<dbReference type="SUPFAM" id="SSF51735">
    <property type="entry name" value="NAD(P)-binding Rossmann-fold domains"/>
    <property type="match status" value="1"/>
</dbReference>
<comment type="pathway">
    <text evidence="4">Steroid biosynthesis; estrogen biosynthesis.</text>
</comment>
<evidence type="ECO:0000256" key="13">
    <source>
        <dbReference type="ARBA" id="ARBA00078574"/>
    </source>
</evidence>
<dbReference type="EC" id="1.1.1.270" evidence="3"/>
<comment type="similarity">
    <text evidence="1 14">Belongs to the short-chain dehydrogenases/reductases (SDR) family.</text>
</comment>
<evidence type="ECO:0000256" key="5">
    <source>
        <dbReference type="ARBA" id="ARBA00048022"/>
    </source>
</evidence>
<accession>A0A6F9DAB7</accession>
<name>A0A6F9DAB7_9ASCI</name>
<dbReference type="Pfam" id="PF00106">
    <property type="entry name" value="adh_short"/>
    <property type="match status" value="1"/>
</dbReference>
<dbReference type="Gene3D" id="3.40.50.720">
    <property type="entry name" value="NAD(P)-binding Rossmann-like Domain"/>
    <property type="match status" value="1"/>
</dbReference>
<keyword evidence="2" id="KW-0560">Oxidoreductase</keyword>
<evidence type="ECO:0000256" key="11">
    <source>
        <dbReference type="ARBA" id="ARBA00077379"/>
    </source>
</evidence>
<organism evidence="15">
    <name type="scientific">Phallusia mammillata</name>
    <dbReference type="NCBI Taxonomy" id="59560"/>
    <lineage>
        <taxon>Eukaryota</taxon>
        <taxon>Metazoa</taxon>
        <taxon>Chordata</taxon>
        <taxon>Tunicata</taxon>
        <taxon>Ascidiacea</taxon>
        <taxon>Phlebobranchia</taxon>
        <taxon>Ascidiidae</taxon>
        <taxon>Phallusia</taxon>
    </lineage>
</organism>
<evidence type="ECO:0000256" key="10">
    <source>
        <dbReference type="ARBA" id="ARBA00075978"/>
    </source>
</evidence>
<proteinExistence type="evidence at transcript level"/>
<comment type="catalytic activity">
    <reaction evidence="7">
        <text>a 3beta-hydroxysteroid + NADP(+) = a 3-oxosteroid + NADPH + H(+)</text>
        <dbReference type="Rhea" id="RHEA:34787"/>
        <dbReference type="ChEBI" id="CHEBI:15378"/>
        <dbReference type="ChEBI" id="CHEBI:36836"/>
        <dbReference type="ChEBI" id="CHEBI:47788"/>
        <dbReference type="ChEBI" id="CHEBI:57783"/>
        <dbReference type="ChEBI" id="CHEBI:58349"/>
        <dbReference type="EC" id="1.1.1.270"/>
    </reaction>
</comment>
<evidence type="ECO:0000313" key="15">
    <source>
        <dbReference type="EMBL" id="CAB3237654.1"/>
    </source>
</evidence>
<evidence type="ECO:0000256" key="6">
    <source>
        <dbReference type="ARBA" id="ARBA00048906"/>
    </source>
</evidence>
<dbReference type="InterPro" id="IPR002347">
    <property type="entry name" value="SDR_fam"/>
</dbReference>
<dbReference type="PRINTS" id="PR00081">
    <property type="entry name" value="GDHRDH"/>
</dbReference>
<dbReference type="GO" id="GO:0000253">
    <property type="term" value="F:3-beta-hydroxysteroid 3-dehydrogenase (NADP+) activity"/>
    <property type="evidence" value="ECO:0007669"/>
    <property type="project" value="UniProtKB-EC"/>
</dbReference>
<dbReference type="AlphaFoldDB" id="A0A6F9DAB7"/>
<evidence type="ECO:0000256" key="14">
    <source>
        <dbReference type="RuleBase" id="RU000363"/>
    </source>
</evidence>
<sequence length="250" mass="27724">MERWNGKIAIVTGGSEGIGKAIVEKLVYNGMKVVACARNMELLSKVAVEVNSKSHGKMVPYKCDISKEPEILNMFEFIKEKFGTLHVCVNNAAMTFETSVLQGKTGDWQYMFDLNVIGLSVCTRESVKLMKISGVDDGHVINIGSLAGHKIGNKPIYSGTKFALHALTEGLRMELRAEKSHIRSTNICPGFVVTDLLYKMYENKEDVDKLYNSMECLKAEDIADCVVYVLGAPAHVEVNDILVRPTEQML</sequence>
<evidence type="ECO:0000256" key="1">
    <source>
        <dbReference type="ARBA" id="ARBA00006484"/>
    </source>
</evidence>
<comment type="catalytic activity">
    <reaction evidence="5">
        <text>17beta-estradiol + NAD(+) = estrone + NADH + H(+)</text>
        <dbReference type="Rhea" id="RHEA:24612"/>
        <dbReference type="ChEBI" id="CHEBI:15378"/>
        <dbReference type="ChEBI" id="CHEBI:16469"/>
        <dbReference type="ChEBI" id="CHEBI:17263"/>
        <dbReference type="ChEBI" id="CHEBI:57540"/>
        <dbReference type="ChEBI" id="CHEBI:57945"/>
        <dbReference type="EC" id="1.1.1.62"/>
    </reaction>
</comment>